<sequence>MAGKVIGCNPSTIEHGCACANEWWEPALEECTSCDEICAYDAPICRQYCNVFAADKFDPVTDLCQESLPVWVIGLVVALFVVMVIINIGLLICIYRDKHRVRYGATETVPPHNESTGKEGSSRRSSTRISAQGDSLDE</sequence>
<accession>R7U382</accession>
<reference evidence="3 5" key="2">
    <citation type="journal article" date="2013" name="Nature">
        <title>Insights into bilaterian evolution from three spiralian genomes.</title>
        <authorList>
            <person name="Simakov O."/>
            <person name="Marletaz F."/>
            <person name="Cho S.J."/>
            <person name="Edsinger-Gonzales E."/>
            <person name="Havlak P."/>
            <person name="Hellsten U."/>
            <person name="Kuo D.H."/>
            <person name="Larsson T."/>
            <person name="Lv J."/>
            <person name="Arendt D."/>
            <person name="Savage R."/>
            <person name="Osoegawa K."/>
            <person name="de Jong P."/>
            <person name="Grimwood J."/>
            <person name="Chapman J.A."/>
            <person name="Shapiro H."/>
            <person name="Aerts A."/>
            <person name="Otillar R.P."/>
            <person name="Terry A.Y."/>
            <person name="Boore J.L."/>
            <person name="Grigoriev I.V."/>
            <person name="Lindberg D.R."/>
            <person name="Seaver E.C."/>
            <person name="Weisblat D.A."/>
            <person name="Putnam N.H."/>
            <person name="Rokhsar D.S."/>
        </authorList>
    </citation>
    <scope>NUCLEOTIDE SEQUENCE</scope>
    <source>
        <strain evidence="3 5">I ESC-2004</strain>
    </source>
</reference>
<evidence type="ECO:0000313" key="5">
    <source>
        <dbReference type="Proteomes" id="UP000014760"/>
    </source>
</evidence>
<keyword evidence="2" id="KW-1133">Transmembrane helix</keyword>
<evidence type="ECO:0000313" key="3">
    <source>
        <dbReference type="EMBL" id="ELT97640.1"/>
    </source>
</evidence>
<dbReference type="EMBL" id="AMQN01010784">
    <property type="status" value="NOT_ANNOTATED_CDS"/>
    <property type="molecule type" value="Genomic_DNA"/>
</dbReference>
<dbReference type="AlphaFoldDB" id="R7U382"/>
<name>R7U382_CAPTE</name>
<feature type="transmembrane region" description="Helical" evidence="2">
    <location>
        <begin position="70"/>
        <end position="95"/>
    </location>
</feature>
<reference evidence="5" key="1">
    <citation type="submission" date="2012-12" db="EMBL/GenBank/DDBJ databases">
        <authorList>
            <person name="Hellsten U."/>
            <person name="Grimwood J."/>
            <person name="Chapman J.A."/>
            <person name="Shapiro H."/>
            <person name="Aerts A."/>
            <person name="Otillar R.P."/>
            <person name="Terry A.Y."/>
            <person name="Boore J.L."/>
            <person name="Simakov O."/>
            <person name="Marletaz F."/>
            <person name="Cho S.-J."/>
            <person name="Edsinger-Gonzales E."/>
            <person name="Havlak P."/>
            <person name="Kuo D.-H."/>
            <person name="Larsson T."/>
            <person name="Lv J."/>
            <person name="Arendt D."/>
            <person name="Savage R."/>
            <person name="Osoegawa K."/>
            <person name="de Jong P."/>
            <person name="Lindberg D.R."/>
            <person name="Seaver E.C."/>
            <person name="Weisblat D.A."/>
            <person name="Putnam N.H."/>
            <person name="Grigoriev I.V."/>
            <person name="Rokhsar D.S."/>
        </authorList>
    </citation>
    <scope>NUCLEOTIDE SEQUENCE</scope>
    <source>
        <strain evidence="5">I ESC-2004</strain>
    </source>
</reference>
<reference evidence="4" key="3">
    <citation type="submission" date="2015-06" db="UniProtKB">
        <authorList>
            <consortium name="EnsemblMetazoa"/>
        </authorList>
    </citation>
    <scope>IDENTIFICATION</scope>
</reference>
<feature type="region of interest" description="Disordered" evidence="1">
    <location>
        <begin position="106"/>
        <end position="138"/>
    </location>
</feature>
<organism evidence="3">
    <name type="scientific">Capitella teleta</name>
    <name type="common">Polychaete worm</name>
    <dbReference type="NCBI Taxonomy" id="283909"/>
    <lineage>
        <taxon>Eukaryota</taxon>
        <taxon>Metazoa</taxon>
        <taxon>Spiralia</taxon>
        <taxon>Lophotrochozoa</taxon>
        <taxon>Annelida</taxon>
        <taxon>Polychaeta</taxon>
        <taxon>Sedentaria</taxon>
        <taxon>Scolecida</taxon>
        <taxon>Capitellidae</taxon>
        <taxon>Capitella</taxon>
    </lineage>
</organism>
<keyword evidence="2" id="KW-0812">Transmembrane</keyword>
<keyword evidence="2" id="KW-0472">Membrane</keyword>
<keyword evidence="5" id="KW-1185">Reference proteome</keyword>
<evidence type="ECO:0000313" key="4">
    <source>
        <dbReference type="EnsemblMetazoa" id="CapteP208959"/>
    </source>
</evidence>
<dbReference type="Proteomes" id="UP000014760">
    <property type="component" value="Unassembled WGS sequence"/>
</dbReference>
<proteinExistence type="predicted"/>
<feature type="compositionally biased region" description="Polar residues" evidence="1">
    <location>
        <begin position="123"/>
        <end position="138"/>
    </location>
</feature>
<gene>
    <name evidence="3" type="ORF">CAPTEDRAFT_208959</name>
</gene>
<dbReference type="EMBL" id="KB308507">
    <property type="protein sequence ID" value="ELT97640.1"/>
    <property type="molecule type" value="Genomic_DNA"/>
</dbReference>
<evidence type="ECO:0000256" key="1">
    <source>
        <dbReference type="SAM" id="MobiDB-lite"/>
    </source>
</evidence>
<dbReference type="EnsemblMetazoa" id="CapteT208959">
    <property type="protein sequence ID" value="CapteP208959"/>
    <property type="gene ID" value="CapteG208959"/>
</dbReference>
<dbReference type="HOGENOM" id="CLU_1857193_0_0_1"/>
<evidence type="ECO:0000256" key="2">
    <source>
        <dbReference type="SAM" id="Phobius"/>
    </source>
</evidence>
<protein>
    <submittedName>
        <fullName evidence="3 4">Uncharacterized protein</fullName>
    </submittedName>
</protein>